<keyword evidence="2 3" id="KW-0378">Hydrolase</keyword>
<reference evidence="5 6" key="1">
    <citation type="journal article" date="2015" name="Biotechnol. Bioeng.">
        <title>Genome sequence and phenotypic characterization of Caulobacter segnis.</title>
        <authorList>
            <person name="Patel S."/>
            <person name="Fletcher B."/>
            <person name="Scott D.C."/>
            <person name="Ely B."/>
        </authorList>
    </citation>
    <scope>NUCLEOTIDE SEQUENCE [LARGE SCALE GENOMIC DNA]</scope>
    <source>
        <strain evidence="5 6">TK0059</strain>
    </source>
</reference>
<gene>
    <name evidence="5" type="ORF">B7G68_12960</name>
</gene>
<name>A0ABN5IUG6_9CAUL</name>
<dbReference type="PROSITE" id="PS00122">
    <property type="entry name" value="CARBOXYLESTERASE_B_1"/>
    <property type="match status" value="1"/>
</dbReference>
<dbReference type="RefSeq" id="WP_013079639.1">
    <property type="nucleotide sequence ID" value="NZ_CP027850.1"/>
</dbReference>
<evidence type="ECO:0000256" key="1">
    <source>
        <dbReference type="ARBA" id="ARBA00005964"/>
    </source>
</evidence>
<dbReference type="InterPro" id="IPR050309">
    <property type="entry name" value="Type-B_Carboxylest/Lipase"/>
</dbReference>
<dbReference type="PANTHER" id="PTHR11559">
    <property type="entry name" value="CARBOXYLESTERASE"/>
    <property type="match status" value="1"/>
</dbReference>
<dbReference type="EC" id="3.1.1.-" evidence="3"/>
<dbReference type="InterPro" id="IPR029058">
    <property type="entry name" value="AB_hydrolase_fold"/>
</dbReference>
<protein>
    <recommendedName>
        <fullName evidence="3">Carboxylic ester hydrolase</fullName>
        <ecNumber evidence="3">3.1.1.-</ecNumber>
    </recommendedName>
</protein>
<evidence type="ECO:0000256" key="2">
    <source>
        <dbReference type="ARBA" id="ARBA00022801"/>
    </source>
</evidence>
<feature type="chain" id="PRO_5045004654" description="Carboxylic ester hydrolase" evidence="3">
    <location>
        <begin position="27"/>
        <end position="548"/>
    </location>
</feature>
<accession>A0ABN5IUG6</accession>
<evidence type="ECO:0000313" key="5">
    <source>
        <dbReference type="EMBL" id="AVQ02680.1"/>
    </source>
</evidence>
<dbReference type="Proteomes" id="UP000240527">
    <property type="component" value="Chromosome"/>
</dbReference>
<evidence type="ECO:0000313" key="6">
    <source>
        <dbReference type="Proteomes" id="UP000240527"/>
    </source>
</evidence>
<dbReference type="InterPro" id="IPR002018">
    <property type="entry name" value="CarbesteraseB"/>
</dbReference>
<dbReference type="SUPFAM" id="SSF53474">
    <property type="entry name" value="alpha/beta-Hydrolases"/>
    <property type="match status" value="1"/>
</dbReference>
<keyword evidence="3" id="KW-0732">Signal</keyword>
<dbReference type="Gene3D" id="3.40.50.1820">
    <property type="entry name" value="alpha/beta hydrolase"/>
    <property type="match status" value="1"/>
</dbReference>
<sequence length="548" mass="57858">MSKRALGSVFALALAVLAGAPAVVRADQPVVRAPAGAVRGVEANGLRVFKGIPYAAAPVGPLRWKPPVEPPTWPGVREAVDFGPACWQPKPRAGSIYASPLKAFSEDCLSLNIWTPDNAKKAPVLVWIHGGSLIGGSSSESLYDGAALAERGVLVVSINYRLGVLGYLAHPELSAESPDHVSGNYGLLDQIAALKWVQRNIAAFGGDPANVTIAGESAGGLSVMYLMASPLARGLFHKAIAQSAYMVSTPPLREPKLGHVPAEAGGEATAAKLGAKSLADLRAMDAETITTSALMAGFQTFGAVDGKVLPKQLVETFDAGEQARVPILAGFNSGEIRSLRVLAPPPPPDAASYEKEIRARYGDLADDFLELYPSDNVPESVLLAPRDALYGWTAERLVAKQTAAGAPGYLYYFDHGYPAADAADLHGFHASELPYVFGTAASTPPAWPKIPDTPGEARLSTAMIGYWTAFARSGVPTAADAPAWKPYGADHAYMAFVDQPRPGERLRPGMYALNEAVVCRRRAQGDTPWFLNVGVISPPLPPGVPQCR</sequence>
<keyword evidence="6" id="KW-1185">Reference proteome</keyword>
<dbReference type="Pfam" id="PF00135">
    <property type="entry name" value="COesterase"/>
    <property type="match status" value="1"/>
</dbReference>
<feature type="domain" description="Carboxylesterase type B" evidence="4">
    <location>
        <begin position="28"/>
        <end position="500"/>
    </location>
</feature>
<organism evidence="5 6">
    <name type="scientific">Caulobacter segnis</name>
    <dbReference type="NCBI Taxonomy" id="88688"/>
    <lineage>
        <taxon>Bacteria</taxon>
        <taxon>Pseudomonadati</taxon>
        <taxon>Pseudomonadota</taxon>
        <taxon>Alphaproteobacteria</taxon>
        <taxon>Caulobacterales</taxon>
        <taxon>Caulobacteraceae</taxon>
        <taxon>Caulobacter</taxon>
    </lineage>
</organism>
<dbReference type="InterPro" id="IPR019826">
    <property type="entry name" value="Carboxylesterase_B_AS"/>
</dbReference>
<evidence type="ECO:0000259" key="4">
    <source>
        <dbReference type="Pfam" id="PF00135"/>
    </source>
</evidence>
<evidence type="ECO:0000256" key="3">
    <source>
        <dbReference type="RuleBase" id="RU361235"/>
    </source>
</evidence>
<comment type="similarity">
    <text evidence="1 3">Belongs to the type-B carboxylesterase/lipase family.</text>
</comment>
<feature type="signal peptide" evidence="3">
    <location>
        <begin position="1"/>
        <end position="26"/>
    </location>
</feature>
<proteinExistence type="inferred from homology"/>
<dbReference type="EMBL" id="CP027850">
    <property type="protein sequence ID" value="AVQ02680.1"/>
    <property type="molecule type" value="Genomic_DNA"/>
</dbReference>